<feature type="region of interest" description="Disordered" evidence="7">
    <location>
        <begin position="182"/>
        <end position="253"/>
    </location>
</feature>
<gene>
    <name evidence="9" type="ORF">RHOBADRAFT_10101</name>
</gene>
<protein>
    <recommendedName>
        <fullName evidence="8">RRM domain-containing protein</fullName>
    </recommendedName>
</protein>
<dbReference type="GeneID" id="28972429"/>
<evidence type="ECO:0000313" key="10">
    <source>
        <dbReference type="Proteomes" id="UP000053890"/>
    </source>
</evidence>
<evidence type="ECO:0000256" key="1">
    <source>
        <dbReference type="ARBA" id="ARBA00022723"/>
    </source>
</evidence>
<dbReference type="PROSITE" id="PS50102">
    <property type="entry name" value="RRM"/>
    <property type="match status" value="3"/>
</dbReference>
<dbReference type="InterPro" id="IPR000504">
    <property type="entry name" value="RRM_dom"/>
</dbReference>
<keyword evidence="4" id="KW-0862">Zinc</keyword>
<dbReference type="OrthoDB" id="446113at2759"/>
<feature type="non-terminal residue" evidence="9">
    <location>
        <position position="1"/>
    </location>
</feature>
<evidence type="ECO:0000259" key="8">
    <source>
        <dbReference type="PROSITE" id="PS50102"/>
    </source>
</evidence>
<dbReference type="Gene3D" id="3.30.70.330">
    <property type="match status" value="3"/>
</dbReference>
<dbReference type="InterPro" id="IPR035979">
    <property type="entry name" value="RBD_domain_sf"/>
</dbReference>
<evidence type="ECO:0000256" key="5">
    <source>
        <dbReference type="ARBA" id="ARBA00022884"/>
    </source>
</evidence>
<reference evidence="9 10" key="1">
    <citation type="journal article" date="2015" name="Front. Microbiol.">
        <title>Genome sequence of the plant growth promoting endophytic yeast Rhodotorula graminis WP1.</title>
        <authorList>
            <person name="Firrincieli A."/>
            <person name="Otillar R."/>
            <person name="Salamov A."/>
            <person name="Schmutz J."/>
            <person name="Khan Z."/>
            <person name="Redman R.S."/>
            <person name="Fleck N.D."/>
            <person name="Lindquist E."/>
            <person name="Grigoriev I.V."/>
            <person name="Doty S.L."/>
        </authorList>
    </citation>
    <scope>NUCLEOTIDE SEQUENCE [LARGE SCALE GENOMIC DNA]</scope>
    <source>
        <strain evidence="9 10">WP1</strain>
    </source>
</reference>
<organism evidence="9 10">
    <name type="scientific">Rhodotorula graminis (strain WP1)</name>
    <dbReference type="NCBI Taxonomy" id="578459"/>
    <lineage>
        <taxon>Eukaryota</taxon>
        <taxon>Fungi</taxon>
        <taxon>Dikarya</taxon>
        <taxon>Basidiomycota</taxon>
        <taxon>Pucciniomycotina</taxon>
        <taxon>Microbotryomycetes</taxon>
        <taxon>Sporidiobolales</taxon>
        <taxon>Sporidiobolaceae</taxon>
        <taxon>Rhodotorula</taxon>
    </lineage>
</organism>
<dbReference type="GO" id="GO:0005829">
    <property type="term" value="C:cytosol"/>
    <property type="evidence" value="ECO:0007669"/>
    <property type="project" value="TreeGrafter"/>
</dbReference>
<evidence type="ECO:0000256" key="6">
    <source>
        <dbReference type="PROSITE-ProRule" id="PRU00176"/>
    </source>
</evidence>
<proteinExistence type="predicted"/>
<dbReference type="InterPro" id="IPR050825">
    <property type="entry name" value="RBM42_RBP45_47-like"/>
</dbReference>
<evidence type="ECO:0000256" key="4">
    <source>
        <dbReference type="ARBA" id="ARBA00022833"/>
    </source>
</evidence>
<sequence length="333" mass="35975">PPGSKGATLHLGDLDVWMDEAYVRECCALMGWDAVSAIKMSRGASPASGYCFLTFPTTADAQRALQRFNSQPPMLMPRSGRTFKLNWGTGLPGLQPRWDGEFSVFVGDLAREVGEADLMTLFTPLFPSTKSAKVMCDPSTGLSRGYGFVRFTDESDMARALRVGANAHSGLLLHGRTIRISEASGPGSSAAANAPPPPNAVEGMPHLRERTRTRSGEGHFAAQQQQQQQDSSTPQVRAPIPQGAVPPGGDPNNTTVFVGGLPACISEETLKSFFHHFGEITYCKIPPGKGCGFVQFVRRQDAELAIAKMNDFPIHGKSRIRLSWGRSQGDKQV</sequence>
<dbReference type="Pfam" id="PF00076">
    <property type="entry name" value="RRM_1"/>
    <property type="match status" value="2"/>
</dbReference>
<dbReference type="SMART" id="SM00360">
    <property type="entry name" value="RRM"/>
    <property type="match status" value="3"/>
</dbReference>
<keyword evidence="2" id="KW-0677">Repeat</keyword>
<dbReference type="EMBL" id="KQ474075">
    <property type="protein sequence ID" value="KPV77094.1"/>
    <property type="molecule type" value="Genomic_DNA"/>
</dbReference>
<feature type="compositionally biased region" description="Low complexity" evidence="7">
    <location>
        <begin position="183"/>
        <end position="193"/>
    </location>
</feature>
<keyword evidence="5 6" id="KW-0694">RNA-binding</keyword>
<feature type="domain" description="RRM" evidence="8">
    <location>
        <begin position="7"/>
        <end position="90"/>
    </location>
</feature>
<dbReference type="FunFam" id="3.30.70.330:FF:000476">
    <property type="entry name" value="Zinc finger CCCH domain-containing protein 4"/>
    <property type="match status" value="1"/>
</dbReference>
<evidence type="ECO:0000313" key="9">
    <source>
        <dbReference type="EMBL" id="KPV77094.1"/>
    </source>
</evidence>
<dbReference type="OMA" id="VRIFKMQ"/>
<dbReference type="GO" id="GO:0003729">
    <property type="term" value="F:mRNA binding"/>
    <property type="evidence" value="ECO:0007669"/>
    <property type="project" value="InterPro"/>
</dbReference>
<evidence type="ECO:0000256" key="2">
    <source>
        <dbReference type="ARBA" id="ARBA00022737"/>
    </source>
</evidence>
<evidence type="ECO:0000256" key="7">
    <source>
        <dbReference type="SAM" id="MobiDB-lite"/>
    </source>
</evidence>
<feature type="non-terminal residue" evidence="9">
    <location>
        <position position="333"/>
    </location>
</feature>
<dbReference type="GO" id="GO:0008270">
    <property type="term" value="F:zinc ion binding"/>
    <property type="evidence" value="ECO:0007669"/>
    <property type="project" value="UniProtKB-KW"/>
</dbReference>
<dbReference type="AlphaFoldDB" id="A0A194S936"/>
<dbReference type="RefSeq" id="XP_018273143.1">
    <property type="nucleotide sequence ID" value="XM_018411980.1"/>
</dbReference>
<feature type="domain" description="RRM" evidence="8">
    <location>
        <begin position="102"/>
        <end position="185"/>
    </location>
</feature>
<dbReference type="GO" id="GO:0006376">
    <property type="term" value="P:mRNA splice site recognition"/>
    <property type="evidence" value="ECO:0007669"/>
    <property type="project" value="TreeGrafter"/>
</dbReference>
<feature type="domain" description="RRM" evidence="8">
    <location>
        <begin position="254"/>
        <end position="327"/>
    </location>
</feature>
<accession>A0A194S936</accession>
<dbReference type="PANTHER" id="PTHR47640:SF10">
    <property type="entry name" value="TRNA SELENOCYSTEINE 1-ASSOCIATED PROTEIN 1-RELATED"/>
    <property type="match status" value="1"/>
</dbReference>
<evidence type="ECO:0000256" key="3">
    <source>
        <dbReference type="ARBA" id="ARBA00022771"/>
    </source>
</evidence>
<dbReference type="SUPFAM" id="SSF54928">
    <property type="entry name" value="RNA-binding domain, RBD"/>
    <property type="match status" value="3"/>
</dbReference>
<feature type="compositionally biased region" description="Basic and acidic residues" evidence="7">
    <location>
        <begin position="205"/>
        <end position="217"/>
    </location>
</feature>
<keyword evidence="3" id="KW-0863">Zinc-finger</keyword>
<dbReference type="STRING" id="578459.A0A194S936"/>
<dbReference type="InterPro" id="IPR012677">
    <property type="entry name" value="Nucleotide-bd_a/b_plait_sf"/>
</dbReference>
<dbReference type="PANTHER" id="PTHR47640">
    <property type="entry name" value="TRNA SELENOCYSTEINE 1-ASSOCIATED PROTEIN 1-RELATED-RELATED"/>
    <property type="match status" value="1"/>
</dbReference>
<dbReference type="Proteomes" id="UP000053890">
    <property type="component" value="Unassembled WGS sequence"/>
</dbReference>
<keyword evidence="1" id="KW-0479">Metal-binding</keyword>
<keyword evidence="10" id="KW-1185">Reference proteome</keyword>
<name>A0A194S936_RHOGW</name>